<dbReference type="CDD" id="cd00167">
    <property type="entry name" value="SANT"/>
    <property type="match status" value="1"/>
</dbReference>
<evidence type="ECO:0000259" key="1">
    <source>
        <dbReference type="PROSITE" id="PS50090"/>
    </source>
</evidence>
<reference evidence="3 4" key="2">
    <citation type="submission" date="2024-07" db="EMBL/GenBank/DDBJ databases">
        <authorList>
            <person name="Akdeniz Z."/>
        </authorList>
    </citation>
    <scope>NUCLEOTIDE SEQUENCE [LARGE SCALE GENOMIC DNA]</scope>
</reference>
<accession>A0AA86PMP0</accession>
<protein>
    <submittedName>
        <fullName evidence="2">Myb-like DNA-binding domain-containing protein</fullName>
    </submittedName>
    <submittedName>
        <fullName evidence="3">Myb-like_DNA-binding domain-containing protein</fullName>
    </submittedName>
</protein>
<dbReference type="InterPro" id="IPR009057">
    <property type="entry name" value="Homeodomain-like_sf"/>
</dbReference>
<dbReference type="SMART" id="SM00717">
    <property type="entry name" value="SANT"/>
    <property type="match status" value="1"/>
</dbReference>
<comment type="caution">
    <text evidence="2">The sequence shown here is derived from an EMBL/GenBank/DDBJ whole genome shotgun (WGS) entry which is preliminary data.</text>
</comment>
<dbReference type="EMBL" id="CAXDID020000025">
    <property type="protein sequence ID" value="CAL5990509.1"/>
    <property type="molecule type" value="Genomic_DNA"/>
</dbReference>
<dbReference type="Pfam" id="PF00249">
    <property type="entry name" value="Myb_DNA-binding"/>
    <property type="match status" value="1"/>
</dbReference>
<dbReference type="PROSITE" id="PS50090">
    <property type="entry name" value="MYB_LIKE"/>
    <property type="match status" value="1"/>
</dbReference>
<dbReference type="GO" id="GO:0003677">
    <property type="term" value="F:DNA binding"/>
    <property type="evidence" value="ECO:0007669"/>
    <property type="project" value="UniProtKB-KW"/>
</dbReference>
<proteinExistence type="predicted"/>
<dbReference type="SUPFAM" id="SSF46689">
    <property type="entry name" value="Homeodomain-like"/>
    <property type="match status" value="1"/>
</dbReference>
<dbReference type="EMBL" id="CATOUU010000654">
    <property type="protein sequence ID" value="CAI9938240.1"/>
    <property type="molecule type" value="Genomic_DNA"/>
</dbReference>
<evidence type="ECO:0000313" key="2">
    <source>
        <dbReference type="EMBL" id="CAI9938240.1"/>
    </source>
</evidence>
<dbReference type="Gene3D" id="1.10.10.60">
    <property type="entry name" value="Homeodomain-like"/>
    <property type="match status" value="1"/>
</dbReference>
<dbReference type="InterPro" id="IPR001005">
    <property type="entry name" value="SANT/Myb"/>
</dbReference>
<sequence length="153" mass="17724">MCEQYVRSQVSCQTWSEIDLEILQNAVQKHGKDWPLIAQKYFPNRKPNCLKCKYNYYLRRMQTTSIKLASFNGFDSYQQQIQNQSLVLQKAVSTVSTVSTSKPITPLESNSIYDKSSSTTNNVEHIGKAVIVEDDCAFMNGWEEIDTQFWEFE</sequence>
<keyword evidence="4" id="KW-1185">Reference proteome</keyword>
<dbReference type="Proteomes" id="UP001642409">
    <property type="component" value="Unassembled WGS sequence"/>
</dbReference>
<dbReference type="AlphaFoldDB" id="A0AA86PMP0"/>
<keyword evidence="2" id="KW-0238">DNA-binding</keyword>
<evidence type="ECO:0000313" key="4">
    <source>
        <dbReference type="Proteomes" id="UP001642409"/>
    </source>
</evidence>
<feature type="domain" description="Myb-like" evidence="1">
    <location>
        <begin position="7"/>
        <end position="58"/>
    </location>
</feature>
<gene>
    <name evidence="3" type="ORF">HINF_LOCUS11378</name>
    <name evidence="2" type="ORF">HINF_LOCUS25885</name>
</gene>
<name>A0AA86PMP0_9EUKA</name>
<reference evidence="2" key="1">
    <citation type="submission" date="2023-06" db="EMBL/GenBank/DDBJ databases">
        <authorList>
            <person name="Kurt Z."/>
        </authorList>
    </citation>
    <scope>NUCLEOTIDE SEQUENCE</scope>
</reference>
<evidence type="ECO:0000313" key="3">
    <source>
        <dbReference type="EMBL" id="CAL5990509.1"/>
    </source>
</evidence>
<organism evidence="2">
    <name type="scientific">Hexamita inflata</name>
    <dbReference type="NCBI Taxonomy" id="28002"/>
    <lineage>
        <taxon>Eukaryota</taxon>
        <taxon>Metamonada</taxon>
        <taxon>Diplomonadida</taxon>
        <taxon>Hexamitidae</taxon>
        <taxon>Hexamitinae</taxon>
        <taxon>Hexamita</taxon>
    </lineage>
</organism>